<name>A0AAD9K5S9_9ANNE</name>
<reference evidence="1" key="1">
    <citation type="journal article" date="2023" name="Mol. Biol. Evol.">
        <title>Third-Generation Sequencing Reveals the Adaptive Role of the Epigenome in Three Deep-Sea Polychaetes.</title>
        <authorList>
            <person name="Perez M."/>
            <person name="Aroh O."/>
            <person name="Sun Y."/>
            <person name="Lan Y."/>
            <person name="Juniper S.K."/>
            <person name="Young C.R."/>
            <person name="Angers B."/>
            <person name="Qian P.Y."/>
        </authorList>
    </citation>
    <scope>NUCLEOTIDE SEQUENCE</scope>
    <source>
        <strain evidence="1">P08H-3</strain>
    </source>
</reference>
<protein>
    <submittedName>
        <fullName evidence="1">Uncharacterized protein</fullName>
    </submittedName>
</protein>
<comment type="caution">
    <text evidence="1">The sequence shown here is derived from an EMBL/GenBank/DDBJ whole genome shotgun (WGS) entry which is preliminary data.</text>
</comment>
<evidence type="ECO:0000313" key="1">
    <source>
        <dbReference type="EMBL" id="KAK2164930.1"/>
    </source>
</evidence>
<accession>A0AAD9K5S9</accession>
<dbReference type="EMBL" id="JAODUP010000057">
    <property type="protein sequence ID" value="KAK2164930.1"/>
    <property type="molecule type" value="Genomic_DNA"/>
</dbReference>
<evidence type="ECO:0000313" key="2">
    <source>
        <dbReference type="Proteomes" id="UP001208570"/>
    </source>
</evidence>
<dbReference type="Proteomes" id="UP001208570">
    <property type="component" value="Unassembled WGS sequence"/>
</dbReference>
<gene>
    <name evidence="1" type="ORF">LSH36_57g02028</name>
</gene>
<sequence>MPHTPAVPDISSMADITHCSFVVPEIIEHQDIGNELPAFAIAEELPELSYKVVEVPTVFVLMSGKSAEDYKSVLSHLMLQNDCPVTVRRDGRCLEI</sequence>
<organism evidence="1 2">
    <name type="scientific">Paralvinella palmiformis</name>
    <dbReference type="NCBI Taxonomy" id="53620"/>
    <lineage>
        <taxon>Eukaryota</taxon>
        <taxon>Metazoa</taxon>
        <taxon>Spiralia</taxon>
        <taxon>Lophotrochozoa</taxon>
        <taxon>Annelida</taxon>
        <taxon>Polychaeta</taxon>
        <taxon>Sedentaria</taxon>
        <taxon>Canalipalpata</taxon>
        <taxon>Terebellida</taxon>
        <taxon>Terebelliformia</taxon>
        <taxon>Alvinellidae</taxon>
        <taxon>Paralvinella</taxon>
    </lineage>
</organism>
<keyword evidence="2" id="KW-1185">Reference proteome</keyword>
<proteinExistence type="predicted"/>
<dbReference type="AlphaFoldDB" id="A0AAD9K5S9"/>